<name>A0ABC9YQ67_9NOCA</name>
<evidence type="ECO:0000313" key="2">
    <source>
        <dbReference type="Proteomes" id="UP000037179"/>
    </source>
</evidence>
<organism evidence="1 2">
    <name type="scientific">Nocardia seriolae</name>
    <dbReference type="NCBI Taxonomy" id="37332"/>
    <lineage>
        <taxon>Bacteria</taxon>
        <taxon>Bacillati</taxon>
        <taxon>Actinomycetota</taxon>
        <taxon>Actinomycetes</taxon>
        <taxon>Mycobacteriales</taxon>
        <taxon>Nocardiaceae</taxon>
        <taxon>Nocardia</taxon>
    </lineage>
</organism>
<protein>
    <submittedName>
        <fullName evidence="1">Uncharacterized protein</fullName>
    </submittedName>
</protein>
<gene>
    <name evidence="1" type="ORF">NSK11_contig00018-0082</name>
</gene>
<proteinExistence type="predicted"/>
<accession>A0ABC9YQ67</accession>
<dbReference type="AlphaFoldDB" id="A0ABC9YQ67"/>
<dbReference type="EMBL" id="BBYQ01000018">
    <property type="protein sequence ID" value="GAP27490.1"/>
    <property type="molecule type" value="Genomic_DNA"/>
</dbReference>
<comment type="caution">
    <text evidence="1">The sequence shown here is derived from an EMBL/GenBank/DDBJ whole genome shotgun (WGS) entry which is preliminary data.</text>
</comment>
<keyword evidence="2" id="KW-1185">Reference proteome</keyword>
<sequence length="92" mass="10210">MMLRNTSRVGLFLSTVAATIAIGVGIASAGGTYGDKDWCDAQDKWHAQQCYDAYAYRSPSQAKCLENATWWLSECYKGTCPIWVSPYDGQPY</sequence>
<evidence type="ECO:0000313" key="1">
    <source>
        <dbReference type="EMBL" id="GAP27490.1"/>
    </source>
</evidence>
<reference evidence="1 2" key="2">
    <citation type="journal article" date="2016" name="Genome Announc.">
        <title>Draft Genome Sequence of Erythromycin- and Oxytetracycline-Sensitive Nocardia seriolae Strain U-1 (NBRC 110359).</title>
        <authorList>
            <person name="Imajoh M."/>
            <person name="Sukeda M."/>
            <person name="Shimizu M."/>
            <person name="Yamane J."/>
            <person name="Ohnishi K."/>
            <person name="Oshima S."/>
        </authorList>
    </citation>
    <scope>NUCLEOTIDE SEQUENCE [LARGE SCALE GENOMIC DNA]</scope>
    <source>
        <strain evidence="1 2">U-1</strain>
    </source>
</reference>
<reference evidence="2" key="1">
    <citation type="submission" date="2015-07" db="EMBL/GenBank/DDBJ databases">
        <title>Nocardia seriolae U-1 whole genome shotgun sequence.</title>
        <authorList>
            <person name="Imajoh M."/>
            <person name="Fukumoto Y."/>
            <person name="Sukeda M."/>
            <person name="Yamane J."/>
            <person name="Yamasaki K."/>
            <person name="Shimizu M."/>
            <person name="Ohnishi K."/>
            <person name="Oshima S."/>
        </authorList>
    </citation>
    <scope>NUCLEOTIDE SEQUENCE [LARGE SCALE GENOMIC DNA]</scope>
    <source>
        <strain evidence="2">U-1</strain>
    </source>
</reference>
<dbReference type="Proteomes" id="UP000037179">
    <property type="component" value="Unassembled WGS sequence"/>
</dbReference>